<dbReference type="AlphaFoldDB" id="A0A5F2B0D7"/>
<accession>A0A5F2B0D7</accession>
<keyword evidence="1" id="KW-0472">Membrane</keyword>
<name>A0A5F2B0D7_9LEPT</name>
<dbReference type="Proteomes" id="UP000298429">
    <property type="component" value="Unassembled WGS sequence"/>
</dbReference>
<evidence type="ECO:0000256" key="1">
    <source>
        <dbReference type="SAM" id="Phobius"/>
    </source>
</evidence>
<feature type="transmembrane region" description="Helical" evidence="1">
    <location>
        <begin position="224"/>
        <end position="246"/>
    </location>
</feature>
<organism evidence="2 3">
    <name type="scientific">Leptospira barantonii</name>
    <dbReference type="NCBI Taxonomy" id="2023184"/>
    <lineage>
        <taxon>Bacteria</taxon>
        <taxon>Pseudomonadati</taxon>
        <taxon>Spirochaetota</taxon>
        <taxon>Spirochaetia</taxon>
        <taxon>Leptospirales</taxon>
        <taxon>Leptospiraceae</taxon>
        <taxon>Leptospira</taxon>
    </lineage>
</organism>
<protein>
    <submittedName>
        <fullName evidence="2">Uncharacterized protein</fullName>
    </submittedName>
</protein>
<evidence type="ECO:0000313" key="2">
    <source>
        <dbReference type="EMBL" id="TGL97416.1"/>
    </source>
</evidence>
<dbReference type="EMBL" id="RQGN01000083">
    <property type="protein sequence ID" value="TGL97416.1"/>
    <property type="molecule type" value="Genomic_DNA"/>
</dbReference>
<feature type="transmembrane region" description="Helical" evidence="1">
    <location>
        <begin position="176"/>
        <end position="193"/>
    </location>
</feature>
<feature type="transmembrane region" description="Helical" evidence="1">
    <location>
        <begin position="144"/>
        <end position="164"/>
    </location>
</feature>
<proteinExistence type="predicted"/>
<feature type="transmembrane region" description="Helical" evidence="1">
    <location>
        <begin position="68"/>
        <end position="89"/>
    </location>
</feature>
<evidence type="ECO:0000313" key="3">
    <source>
        <dbReference type="Proteomes" id="UP000298429"/>
    </source>
</evidence>
<keyword evidence="1" id="KW-1133">Transmembrane helix</keyword>
<reference evidence="2 3" key="1">
    <citation type="journal article" date="2019" name="PLoS Negl. Trop. Dis.">
        <title>Revisiting the worldwide diversity of Leptospira species in the environment.</title>
        <authorList>
            <person name="Vincent A.T."/>
            <person name="Schiettekatte O."/>
            <person name="Bourhy P."/>
            <person name="Veyrier F.J."/>
            <person name="Picardeau M."/>
        </authorList>
    </citation>
    <scope>NUCLEOTIDE SEQUENCE [LARGE SCALE GENOMIC DNA]</scope>
    <source>
        <strain evidence="2 3">201702444</strain>
    </source>
</reference>
<comment type="caution">
    <text evidence="2">The sequence shown here is derived from an EMBL/GenBank/DDBJ whole genome shotgun (WGS) entry which is preliminary data.</text>
</comment>
<dbReference type="RefSeq" id="WP_135671742.1">
    <property type="nucleotide sequence ID" value="NZ_RQGN01000083.1"/>
</dbReference>
<dbReference type="OrthoDB" id="346065at2"/>
<keyword evidence="1" id="KW-0812">Transmembrane</keyword>
<sequence length="263" mass="30600">MTYLRTSGIGFTIGFGMERKTSLEKSETSEDEFGISEWIKALQYILASGFFSGIVWTDSDLKSILHPIFYYATFPLPGIGFCFVFYLILKWFPNRNFPFVSFSILTNLLFLFSVFFFVFLNHLVEQSFYGRIDSNFLEQNIVFSKFWILFLCLAVSSFLEIKIIEHTTGFNLQIRYILFIALISGLLAVAVFFENIDWVQESSDFFRLKKEENSDFYESNVLSIRFACFVWTIIHGCLAVVLIWVWDDKSDSEPEFLPISSDS</sequence>
<gene>
    <name evidence="2" type="ORF">EHQ76_14875</name>
</gene>
<feature type="transmembrane region" description="Helical" evidence="1">
    <location>
        <begin position="101"/>
        <end position="124"/>
    </location>
</feature>